<evidence type="ECO:0000313" key="1">
    <source>
        <dbReference type="EMBL" id="TGK04024.1"/>
    </source>
</evidence>
<protein>
    <recommendedName>
        <fullName evidence="3">DUF3291 domain-containing protein</fullName>
    </recommendedName>
</protein>
<evidence type="ECO:0008006" key="3">
    <source>
        <dbReference type="Google" id="ProtNLM"/>
    </source>
</evidence>
<dbReference type="Proteomes" id="UP000297453">
    <property type="component" value="Unassembled WGS sequence"/>
</dbReference>
<dbReference type="InterPro" id="IPR049574">
    <property type="entry name" value="CrtA-like"/>
</dbReference>
<keyword evidence="2" id="KW-1185">Reference proteome</keyword>
<organism evidence="1 2">
    <name type="scientific">Leptospira semungkisensis</name>
    <dbReference type="NCBI Taxonomy" id="2484985"/>
    <lineage>
        <taxon>Bacteria</taxon>
        <taxon>Pseudomonadati</taxon>
        <taxon>Spirochaetota</taxon>
        <taxon>Spirochaetia</taxon>
        <taxon>Leptospirales</taxon>
        <taxon>Leptospiraceae</taxon>
        <taxon>Leptospira</taxon>
    </lineage>
</organism>
<dbReference type="CDD" id="cd21650">
    <property type="entry name" value="CrtA-like"/>
    <property type="match status" value="1"/>
</dbReference>
<accession>A0A4R9FYP0</accession>
<reference evidence="1" key="1">
    <citation type="journal article" date="2019" name="PLoS Negl. Trop. Dis.">
        <title>Revisiting the worldwide diversity of Leptospira species in the environment.</title>
        <authorList>
            <person name="Vincent A.T."/>
            <person name="Schiettekatte O."/>
            <person name="Bourhy P."/>
            <person name="Veyrier F.J."/>
            <person name="Picardeau M."/>
        </authorList>
    </citation>
    <scope>NUCLEOTIDE SEQUENCE [LARGE SCALE GENOMIC DNA]</scope>
    <source>
        <strain evidence="1">SSS9</strain>
    </source>
</reference>
<dbReference type="OrthoDB" id="701861at2"/>
<dbReference type="EMBL" id="RQEP01000012">
    <property type="protein sequence ID" value="TGK04024.1"/>
    <property type="molecule type" value="Genomic_DNA"/>
</dbReference>
<proteinExistence type="predicted"/>
<name>A0A4R9FYP0_9LEPT</name>
<comment type="caution">
    <text evidence="1">The sequence shown here is derived from an EMBL/GenBank/DDBJ whole genome shotgun (WGS) entry which is preliminary data.</text>
</comment>
<evidence type="ECO:0000313" key="2">
    <source>
        <dbReference type="Proteomes" id="UP000297453"/>
    </source>
</evidence>
<dbReference type="AlphaFoldDB" id="A0A4R9FYP0"/>
<sequence>MPIFSYHLANVPFLMGLKLFLCPSYLRSIDGIIHYERMTVMTLGSSIISPRRMLFRQIAFFAQWENESSLDYFLTNHNFGKILAKSWHTRLELVRQWGSLSGLKTSNLEMNNEKLATDSVVVAVTIARMKFFQIPRFIHWGKPVEKLVRDHPGKIFALASIRLPNTVSTFTIWKSVKEMTDMVNGLSNIPQPKRHIDAMKERERKDFHFEFVTLRFKPLSEVGKWMGNEVIFSNRHLI</sequence>
<gene>
    <name evidence="1" type="ORF">EHO59_10940</name>
</gene>